<dbReference type="PANTHER" id="PTHR16301">
    <property type="entry name" value="IMPACT-RELATED"/>
    <property type="match status" value="1"/>
</dbReference>
<dbReference type="PANTHER" id="PTHR16301:SF20">
    <property type="entry name" value="IMPACT FAMILY MEMBER YIGZ"/>
    <property type="match status" value="1"/>
</dbReference>
<feature type="domain" description="Impact N-terminal" evidence="2">
    <location>
        <begin position="19"/>
        <end position="124"/>
    </location>
</feature>
<dbReference type="InterPro" id="IPR020568">
    <property type="entry name" value="Ribosomal_Su5_D2-typ_SF"/>
</dbReference>
<evidence type="ECO:0000259" key="3">
    <source>
        <dbReference type="Pfam" id="PF09186"/>
    </source>
</evidence>
<name>A0ABY8FWL5_9ACTO</name>
<evidence type="ECO:0000256" key="1">
    <source>
        <dbReference type="ARBA" id="ARBA00007665"/>
    </source>
</evidence>
<feature type="domain" description="UPF0029" evidence="3">
    <location>
        <begin position="146"/>
        <end position="195"/>
    </location>
</feature>
<dbReference type="PROSITE" id="PS00910">
    <property type="entry name" value="UPF0029"/>
    <property type="match status" value="1"/>
</dbReference>
<dbReference type="Gene3D" id="3.30.230.30">
    <property type="entry name" value="Impact, N-terminal domain"/>
    <property type="match status" value="1"/>
</dbReference>
<evidence type="ECO:0000259" key="2">
    <source>
        <dbReference type="Pfam" id="PF01205"/>
    </source>
</evidence>
<proteinExistence type="inferred from homology"/>
<dbReference type="InterPro" id="IPR015269">
    <property type="entry name" value="UPF0029_Impact_C"/>
</dbReference>
<protein>
    <submittedName>
        <fullName evidence="4">IMPACT family protein</fullName>
    </submittedName>
</protein>
<accession>A0ABY8FWL5</accession>
<dbReference type="InterPro" id="IPR001498">
    <property type="entry name" value="Impact_N"/>
</dbReference>
<dbReference type="Proteomes" id="UP001215216">
    <property type="component" value="Chromosome"/>
</dbReference>
<keyword evidence="5" id="KW-1185">Reference proteome</keyword>
<dbReference type="InterPro" id="IPR020569">
    <property type="entry name" value="UPF0029_Impact_CS"/>
</dbReference>
<reference evidence="4 5" key="1">
    <citation type="submission" date="2023-03" db="EMBL/GenBank/DDBJ databases">
        <title>Complete genome of Arcanobacterium canis strain DSM 25104 isolated in 2010 from a canine otitis externa in Germany.</title>
        <authorList>
            <person name="Borowiak M."/>
            <person name="Kreitlow A."/>
            <person name="Malorny B."/>
            <person name="Laemmler C."/>
            <person name="Prenger-Berninghoff E."/>
            <person name="Ploetz M."/>
            <person name="Abdulmawjood A."/>
        </authorList>
    </citation>
    <scope>NUCLEOTIDE SEQUENCE [LARGE SCALE GENOMIC DNA]</scope>
    <source>
        <strain evidence="4 5">DSM 25104</strain>
    </source>
</reference>
<dbReference type="Pfam" id="PF09186">
    <property type="entry name" value="DUF1949"/>
    <property type="match status" value="1"/>
</dbReference>
<dbReference type="RefSeq" id="WP_278012339.1">
    <property type="nucleotide sequence ID" value="NZ_CP121208.1"/>
</dbReference>
<evidence type="ECO:0000313" key="5">
    <source>
        <dbReference type="Proteomes" id="UP001215216"/>
    </source>
</evidence>
<organism evidence="4 5">
    <name type="scientific">Arcanobacterium canis</name>
    <dbReference type="NCBI Taxonomy" id="999183"/>
    <lineage>
        <taxon>Bacteria</taxon>
        <taxon>Bacillati</taxon>
        <taxon>Actinomycetota</taxon>
        <taxon>Actinomycetes</taxon>
        <taxon>Actinomycetales</taxon>
        <taxon>Actinomycetaceae</taxon>
        <taxon>Arcanobacterium</taxon>
    </lineage>
</organism>
<dbReference type="Pfam" id="PF01205">
    <property type="entry name" value="Impact_N"/>
    <property type="match status" value="1"/>
</dbReference>
<dbReference type="InterPro" id="IPR023582">
    <property type="entry name" value="Impact"/>
</dbReference>
<comment type="similarity">
    <text evidence="1">Belongs to the IMPACT family.</text>
</comment>
<evidence type="ECO:0000313" key="4">
    <source>
        <dbReference type="EMBL" id="WFM82913.1"/>
    </source>
</evidence>
<dbReference type="InterPro" id="IPR036956">
    <property type="entry name" value="Impact_N_sf"/>
</dbReference>
<sequence>MPVLLSRENLELANEIEIKRSRFITRIRRVSSTDEARALVADCRSEFPDARHHCSAFVVSVPGAQPLMHSSDDGEPSGTAGRPMLDVLTGSDLTDVAAVVIRYFGGTLLGTGGLVRAYTDAVAGTLAGRKVVRQIPFVRARVALMHSIAGKVEADLRAGGYDVVGVSYESSRVQLDIAVPDLRSFNATLAQLTSGSASATDAGIILSEESAGRL</sequence>
<dbReference type="SUPFAM" id="SSF54211">
    <property type="entry name" value="Ribosomal protein S5 domain 2-like"/>
    <property type="match status" value="1"/>
</dbReference>
<dbReference type="EMBL" id="CP121208">
    <property type="protein sequence ID" value="WFM82913.1"/>
    <property type="molecule type" value="Genomic_DNA"/>
</dbReference>
<gene>
    <name evidence="4" type="ORF">P7079_05785</name>
</gene>